<comment type="subcellular location">
    <subcellularLocation>
        <location evidence="1 8">Mitochondrion inner membrane</location>
    </subcellularLocation>
</comment>
<dbReference type="PANTHER" id="PTHR12383">
    <property type="entry name" value="PROTEASE FAMILY S26 MITOCHONDRIAL INNER MEMBRANE PROTEASE-RELATED"/>
    <property type="match status" value="1"/>
</dbReference>
<dbReference type="AlphaFoldDB" id="A0AAD2CJC6"/>
<feature type="domain" description="Peptidase S26" evidence="10">
    <location>
        <begin position="75"/>
        <end position="217"/>
    </location>
</feature>
<proteinExistence type="inferred from homology"/>
<dbReference type="NCBIfam" id="TIGR02227">
    <property type="entry name" value="sigpep_I_bact"/>
    <property type="match status" value="1"/>
</dbReference>
<dbReference type="PANTHER" id="PTHR12383:SF16">
    <property type="entry name" value="MITOCHONDRIAL INNER MEMBRANE PROTEASE SUBUNIT 1"/>
    <property type="match status" value="1"/>
</dbReference>
<dbReference type="InterPro" id="IPR019533">
    <property type="entry name" value="Peptidase_S26"/>
</dbReference>
<comment type="similarity">
    <text evidence="6">Belongs to the peptidase S26 family. IMP1 subfamily.</text>
</comment>
<dbReference type="Gene3D" id="2.10.109.10">
    <property type="entry name" value="Umud Fragment, subunit A"/>
    <property type="match status" value="1"/>
</dbReference>
<dbReference type="CDD" id="cd06530">
    <property type="entry name" value="S26_SPase_I"/>
    <property type="match status" value="1"/>
</dbReference>
<evidence type="ECO:0000256" key="2">
    <source>
        <dbReference type="ARBA" id="ARBA00022792"/>
    </source>
</evidence>
<keyword evidence="8" id="KW-0645">Protease</keyword>
<dbReference type="InterPro" id="IPR052064">
    <property type="entry name" value="Mito_IMP1_subunit"/>
</dbReference>
<dbReference type="InterPro" id="IPR000223">
    <property type="entry name" value="Pept_S26A_signal_pept_1"/>
</dbReference>
<protein>
    <recommendedName>
        <fullName evidence="8">Mitochondrial inner membrane protease subunit</fullName>
        <ecNumber evidence="8">3.4.21.-</ecNumber>
    </recommendedName>
</protein>
<evidence type="ECO:0000256" key="9">
    <source>
        <dbReference type="SAM" id="MobiDB-lite"/>
    </source>
</evidence>
<dbReference type="InterPro" id="IPR036286">
    <property type="entry name" value="LexA/Signal_pep-like_sf"/>
</dbReference>
<keyword evidence="2 8" id="KW-0999">Mitochondrion inner membrane</keyword>
<feature type="domain" description="Peptidase S26" evidence="10">
    <location>
        <begin position="234"/>
        <end position="277"/>
    </location>
</feature>
<evidence type="ECO:0000259" key="10">
    <source>
        <dbReference type="Pfam" id="PF10502"/>
    </source>
</evidence>
<evidence type="ECO:0000256" key="4">
    <source>
        <dbReference type="ARBA" id="ARBA00023128"/>
    </source>
</evidence>
<keyword evidence="5" id="KW-0472">Membrane</keyword>
<evidence type="ECO:0000256" key="1">
    <source>
        <dbReference type="ARBA" id="ARBA00004273"/>
    </source>
</evidence>
<dbReference type="GO" id="GO:0042720">
    <property type="term" value="C:mitochondrial inner membrane peptidase complex"/>
    <property type="evidence" value="ECO:0007669"/>
    <property type="project" value="TreeGrafter"/>
</dbReference>
<evidence type="ECO:0000313" key="12">
    <source>
        <dbReference type="Proteomes" id="UP001295423"/>
    </source>
</evidence>
<accession>A0AAD2CJC6</accession>
<dbReference type="PRINTS" id="PR00727">
    <property type="entry name" value="LEADERPTASE"/>
</dbReference>
<evidence type="ECO:0000256" key="3">
    <source>
        <dbReference type="ARBA" id="ARBA00022801"/>
    </source>
</evidence>
<feature type="active site" evidence="7">
    <location>
        <position position="206"/>
    </location>
</feature>
<evidence type="ECO:0000256" key="5">
    <source>
        <dbReference type="ARBA" id="ARBA00023136"/>
    </source>
</evidence>
<evidence type="ECO:0000313" key="11">
    <source>
        <dbReference type="EMBL" id="CAJ1936287.1"/>
    </source>
</evidence>
<keyword evidence="12" id="KW-1185">Reference proteome</keyword>
<evidence type="ECO:0000256" key="8">
    <source>
        <dbReference type="RuleBase" id="RU362041"/>
    </source>
</evidence>
<feature type="active site" evidence="7">
    <location>
        <position position="100"/>
    </location>
</feature>
<evidence type="ECO:0000256" key="6">
    <source>
        <dbReference type="ARBA" id="ARBA00038445"/>
    </source>
</evidence>
<comment type="caution">
    <text evidence="11">The sequence shown here is derived from an EMBL/GenBank/DDBJ whole genome shotgun (WGS) entry which is preliminary data.</text>
</comment>
<keyword evidence="4 8" id="KW-0496">Mitochondrion</keyword>
<dbReference type="GO" id="GO:0004252">
    <property type="term" value="F:serine-type endopeptidase activity"/>
    <property type="evidence" value="ECO:0007669"/>
    <property type="project" value="InterPro"/>
</dbReference>
<gene>
    <name evidence="11" type="ORF">CYCCA115_LOCUS5116</name>
</gene>
<dbReference type="Pfam" id="PF10502">
    <property type="entry name" value="Peptidase_S26"/>
    <property type="match status" value="2"/>
</dbReference>
<dbReference type="GO" id="GO:0006627">
    <property type="term" value="P:protein processing involved in protein targeting to mitochondrion"/>
    <property type="evidence" value="ECO:0007669"/>
    <property type="project" value="TreeGrafter"/>
</dbReference>
<dbReference type="Proteomes" id="UP001295423">
    <property type="component" value="Unassembled WGS sequence"/>
</dbReference>
<dbReference type="EC" id="3.4.21.-" evidence="8"/>
<sequence>MSSPLSSLTKAMRGPQNPIARRSLHSLHTTKRTNNLKNWNCRHFSDRSAETLTKETAREKTSQEIDFALLTQAGRIIYAFGLVYVISEYGFELTICEGPSMLPTIRPLGEIVLLDRFTPRLYGLQGGSIGKQRESLARKQQREHEHRIGEEGKVGGRFPWHERRVPANKLSSTGVKDRFVNQVTSGISVGDVIVVKHPDRVGTVCKRVLGLPGDIVTKPTRRTQKEGILDRSMPENLVVPDGHLWIEGDNPWNSSDSRNYGPIPASLIVGRVLVRLWPVRGKAMMERGARPEQDDDPQFSHSGSAVFPAGYDNQIILRGKNDK</sequence>
<dbReference type="EMBL" id="CAKOGP040000557">
    <property type="protein sequence ID" value="CAJ1936287.1"/>
    <property type="molecule type" value="Genomic_DNA"/>
</dbReference>
<reference evidence="11" key="1">
    <citation type="submission" date="2023-08" db="EMBL/GenBank/DDBJ databases">
        <authorList>
            <person name="Audoor S."/>
            <person name="Bilcke G."/>
        </authorList>
    </citation>
    <scope>NUCLEOTIDE SEQUENCE</scope>
</reference>
<evidence type="ECO:0000256" key="7">
    <source>
        <dbReference type="PIRSR" id="PIRSR600223-1"/>
    </source>
</evidence>
<keyword evidence="3 8" id="KW-0378">Hydrolase</keyword>
<dbReference type="GO" id="GO:0006465">
    <property type="term" value="P:signal peptide processing"/>
    <property type="evidence" value="ECO:0007669"/>
    <property type="project" value="InterPro"/>
</dbReference>
<dbReference type="SUPFAM" id="SSF51306">
    <property type="entry name" value="LexA/Signal peptidase"/>
    <property type="match status" value="1"/>
</dbReference>
<name>A0AAD2CJC6_9STRA</name>
<feature type="region of interest" description="Disordered" evidence="9">
    <location>
        <begin position="287"/>
        <end position="307"/>
    </location>
</feature>
<organism evidence="11 12">
    <name type="scientific">Cylindrotheca closterium</name>
    <dbReference type="NCBI Taxonomy" id="2856"/>
    <lineage>
        <taxon>Eukaryota</taxon>
        <taxon>Sar</taxon>
        <taxon>Stramenopiles</taxon>
        <taxon>Ochrophyta</taxon>
        <taxon>Bacillariophyta</taxon>
        <taxon>Bacillariophyceae</taxon>
        <taxon>Bacillariophycidae</taxon>
        <taxon>Bacillariales</taxon>
        <taxon>Bacillariaceae</taxon>
        <taxon>Cylindrotheca</taxon>
    </lineage>
</organism>